<dbReference type="PaxDb" id="4097-A0A1S3X335"/>
<organism evidence="10">
    <name type="scientific">Nicotiana tabacum</name>
    <name type="common">Common tobacco</name>
    <dbReference type="NCBI Taxonomy" id="4097"/>
    <lineage>
        <taxon>Eukaryota</taxon>
        <taxon>Viridiplantae</taxon>
        <taxon>Streptophyta</taxon>
        <taxon>Embryophyta</taxon>
        <taxon>Tracheophyta</taxon>
        <taxon>Spermatophyta</taxon>
        <taxon>Magnoliopsida</taxon>
        <taxon>eudicotyledons</taxon>
        <taxon>Gunneridae</taxon>
        <taxon>Pentapetalae</taxon>
        <taxon>asterids</taxon>
        <taxon>lamiids</taxon>
        <taxon>Solanales</taxon>
        <taxon>Solanaceae</taxon>
        <taxon>Nicotianoideae</taxon>
        <taxon>Nicotianeae</taxon>
        <taxon>Nicotiana</taxon>
    </lineage>
</organism>
<feature type="domain" description="Integrase zinc-binding" evidence="9">
    <location>
        <begin position="436"/>
        <end position="492"/>
    </location>
</feature>
<dbReference type="Gene3D" id="3.10.10.10">
    <property type="entry name" value="HIV Type 1 Reverse Transcriptase, subunit A, domain 1"/>
    <property type="match status" value="1"/>
</dbReference>
<dbReference type="Gene3D" id="3.30.70.270">
    <property type="match status" value="1"/>
</dbReference>
<dbReference type="InterPro" id="IPR043502">
    <property type="entry name" value="DNA/RNA_pol_sf"/>
</dbReference>
<evidence type="ECO:0000259" key="9">
    <source>
        <dbReference type="Pfam" id="PF17921"/>
    </source>
</evidence>
<keyword evidence="3" id="KW-0540">Nuclease</keyword>
<evidence type="ECO:0000256" key="4">
    <source>
        <dbReference type="ARBA" id="ARBA00022759"/>
    </source>
</evidence>
<reference evidence="10" key="1">
    <citation type="submission" date="2025-08" db="UniProtKB">
        <authorList>
            <consortium name="RefSeq"/>
        </authorList>
    </citation>
    <scope>IDENTIFICATION</scope>
</reference>
<evidence type="ECO:0000259" key="7">
    <source>
        <dbReference type="Pfam" id="PF00078"/>
    </source>
</evidence>
<dbReference type="Gene3D" id="1.10.340.70">
    <property type="match status" value="1"/>
</dbReference>
<dbReference type="CDD" id="cd01647">
    <property type="entry name" value="RT_LTR"/>
    <property type="match status" value="1"/>
</dbReference>
<dbReference type="STRING" id="4097.A0A1S3X335"/>
<feature type="domain" description="Reverse transcriptase" evidence="7">
    <location>
        <begin position="240"/>
        <end position="387"/>
    </location>
</feature>
<dbReference type="OrthoDB" id="1929490at2759"/>
<dbReference type="PANTHER" id="PTHR24559">
    <property type="entry name" value="TRANSPOSON TY3-I GAG-POL POLYPROTEIN"/>
    <property type="match status" value="1"/>
</dbReference>
<dbReference type="InterPro" id="IPR043128">
    <property type="entry name" value="Rev_trsase/Diguanyl_cyclase"/>
</dbReference>
<evidence type="ECO:0000259" key="8">
    <source>
        <dbReference type="Pfam" id="PF17917"/>
    </source>
</evidence>
<keyword evidence="4" id="KW-0255">Endonuclease</keyword>
<dbReference type="KEGG" id="nta:107760556"/>
<keyword evidence="1" id="KW-0808">Transferase</keyword>
<feature type="domain" description="Reverse transcriptase RNase H-like" evidence="8">
    <location>
        <begin position="390"/>
        <end position="432"/>
    </location>
</feature>
<keyword evidence="5" id="KW-0378">Hydrolase</keyword>
<dbReference type="InterPro" id="IPR053134">
    <property type="entry name" value="RNA-dir_DNA_polymerase"/>
</dbReference>
<evidence type="ECO:0000256" key="1">
    <source>
        <dbReference type="ARBA" id="ARBA00022679"/>
    </source>
</evidence>
<proteinExistence type="predicted"/>
<dbReference type="RefSeq" id="XP_016434108.1">
    <property type="nucleotide sequence ID" value="XM_016578622.1"/>
</dbReference>
<sequence length="529" mass="60596">MENEEVENINPRGVPPLVQIEDQFDEVAPRPANRILRDYARSDHFNCESGVRKPPMPANNFEIRTDLIQMIQQSCTTQDDDSTIRIEAEILDKDSEEEEMKSEEVQSKIELKTLPSHLKYVYLEEELFPIIISPSLIAEQGNSLIIVLKAHKGALGWTIKDIKGISPAICTHRVLMEDSYKPIVQPQRRLNPAMQEVMKKEVVKLLAAGIIYPISDSPWVSPIQVVPKKGGMTVIKNKNNELIPTKVVTGWRVCIDYGRLNDATRKDHFPLTFIDQVLERIAGYDFYCFLDGYSGYNQIPIAPEDQDKTTFICPHGTYAYRRMPFGLCNAPATFQRCMSAIFADMTDKFLEIFMDDFTLFCKTYKDFDCVKAFETLKKKFSTAPVVVSPDWNQPFEVMCDSSDTTVGVVLGQRKDKTFRPIYYASRTLNNIIRKCVPKEEMNKILYHCHDRAIGGHYGANRTTFKVLEAVFFWPTLFKDARAYVAQCDRCHRICNITKRDEMPLQSIQVTVQPEHLTKASIKTESPVQE</sequence>
<dbReference type="Pfam" id="PF17917">
    <property type="entry name" value="RT_RNaseH"/>
    <property type="match status" value="1"/>
</dbReference>
<dbReference type="SUPFAM" id="SSF56672">
    <property type="entry name" value="DNA/RNA polymerases"/>
    <property type="match status" value="1"/>
</dbReference>
<evidence type="ECO:0000256" key="5">
    <source>
        <dbReference type="ARBA" id="ARBA00022801"/>
    </source>
</evidence>
<dbReference type="InterPro" id="IPR000477">
    <property type="entry name" value="RT_dom"/>
</dbReference>
<dbReference type="Pfam" id="PF00078">
    <property type="entry name" value="RVT_1"/>
    <property type="match status" value="1"/>
</dbReference>
<evidence type="ECO:0000256" key="3">
    <source>
        <dbReference type="ARBA" id="ARBA00022722"/>
    </source>
</evidence>
<name>A0A1S3X335_TOBAC</name>
<evidence type="ECO:0008006" key="11">
    <source>
        <dbReference type="Google" id="ProtNLM"/>
    </source>
</evidence>
<dbReference type="InterPro" id="IPR041588">
    <property type="entry name" value="Integrase_H2C2"/>
</dbReference>
<evidence type="ECO:0000256" key="6">
    <source>
        <dbReference type="ARBA" id="ARBA00022918"/>
    </source>
</evidence>
<dbReference type="PANTHER" id="PTHR24559:SF444">
    <property type="entry name" value="REVERSE TRANSCRIPTASE DOMAIN-CONTAINING PROTEIN"/>
    <property type="match status" value="1"/>
</dbReference>
<protein>
    <recommendedName>
        <fullName evidence="11">Reverse transcriptase domain-containing protein</fullName>
    </recommendedName>
</protein>
<dbReference type="InterPro" id="IPR041373">
    <property type="entry name" value="RT_RNaseH"/>
</dbReference>
<evidence type="ECO:0000313" key="10">
    <source>
        <dbReference type="RefSeq" id="XP_016434108.1"/>
    </source>
</evidence>
<accession>A0A1S3X335</accession>
<keyword evidence="2" id="KW-0548">Nucleotidyltransferase</keyword>
<dbReference type="Pfam" id="PF17921">
    <property type="entry name" value="Integrase_H2C2"/>
    <property type="match status" value="1"/>
</dbReference>
<dbReference type="AlphaFoldDB" id="A0A1S3X335"/>
<gene>
    <name evidence="10" type="primary">LOC107760556</name>
</gene>
<keyword evidence="6" id="KW-0695">RNA-directed DNA polymerase</keyword>
<evidence type="ECO:0000256" key="2">
    <source>
        <dbReference type="ARBA" id="ARBA00022695"/>
    </source>
</evidence>
<dbReference type="SMR" id="A0A1S3X335"/>